<proteinExistence type="predicted"/>
<keyword evidence="2" id="KW-1185">Reference proteome</keyword>
<evidence type="ECO:0000313" key="1">
    <source>
        <dbReference type="EMBL" id="KAL3886318.1"/>
    </source>
</evidence>
<sequence>MGKAKFSEDVVSISGCNAAIEWTLAATYMEAFAHSITVINANGRKIAEKKGMTCESGTDSTIYCEVRNTSNKEWKFVVVLPNVTKASSGNYTGQIKYGPRKEINSTIQLNVIDKPQIKEARTPILHEPLNIVCSVDDKLEDAVYYWKLNGRYLNSTDRIRADHFTLIFERVTLVDTFSLISCIVCSSINCCIESDTYVPDPYYTFTDGSGLGNSGDSNTLSATEINRKPCCMSVTAKRKRLTKLLTTTINMENEANNEDCNTCPQPRDLNNPRQGNAELNLKEDMYRRLDQTALSLYDYATCTVSEENTNSTENSNKDSQYENVSSSAMCQVEKADVHVTDENYITPLNDPDCFIEQLTKTYITPITDLACPIERCHDANTTPVSE</sequence>
<dbReference type="EMBL" id="JBJQND010000002">
    <property type="protein sequence ID" value="KAL3886318.1"/>
    <property type="molecule type" value="Genomic_DNA"/>
</dbReference>
<dbReference type="AlphaFoldDB" id="A0ABD3XMY2"/>
<comment type="caution">
    <text evidence="1">The sequence shown here is derived from an EMBL/GenBank/DDBJ whole genome shotgun (WGS) entry which is preliminary data.</text>
</comment>
<reference evidence="1 2" key="1">
    <citation type="submission" date="2024-11" db="EMBL/GenBank/DDBJ databases">
        <title>Chromosome-level genome assembly of the freshwater bivalve Anodonta woodiana.</title>
        <authorList>
            <person name="Chen X."/>
        </authorList>
    </citation>
    <scope>NUCLEOTIDE SEQUENCE [LARGE SCALE GENOMIC DNA]</scope>
    <source>
        <strain evidence="1">MN2024</strain>
        <tissue evidence="1">Gills</tissue>
    </source>
</reference>
<evidence type="ECO:0008006" key="3">
    <source>
        <dbReference type="Google" id="ProtNLM"/>
    </source>
</evidence>
<protein>
    <recommendedName>
        <fullName evidence="3">Ig-like domain-containing protein</fullName>
    </recommendedName>
</protein>
<gene>
    <name evidence="1" type="ORF">ACJMK2_026320</name>
</gene>
<dbReference type="Proteomes" id="UP001634394">
    <property type="component" value="Unassembled WGS sequence"/>
</dbReference>
<name>A0ABD3XMY2_SINWO</name>
<evidence type="ECO:0000313" key="2">
    <source>
        <dbReference type="Proteomes" id="UP001634394"/>
    </source>
</evidence>
<accession>A0ABD3XMY2</accession>
<organism evidence="1 2">
    <name type="scientific">Sinanodonta woodiana</name>
    <name type="common">Chinese pond mussel</name>
    <name type="synonym">Anodonta woodiana</name>
    <dbReference type="NCBI Taxonomy" id="1069815"/>
    <lineage>
        <taxon>Eukaryota</taxon>
        <taxon>Metazoa</taxon>
        <taxon>Spiralia</taxon>
        <taxon>Lophotrochozoa</taxon>
        <taxon>Mollusca</taxon>
        <taxon>Bivalvia</taxon>
        <taxon>Autobranchia</taxon>
        <taxon>Heteroconchia</taxon>
        <taxon>Palaeoheterodonta</taxon>
        <taxon>Unionida</taxon>
        <taxon>Unionoidea</taxon>
        <taxon>Unionidae</taxon>
        <taxon>Unioninae</taxon>
        <taxon>Sinanodonta</taxon>
    </lineage>
</organism>